<protein>
    <submittedName>
        <fullName evidence="3">Four helix bundle sensory module for signal transduction</fullName>
    </submittedName>
</protein>
<organism evidence="3 4">
    <name type="scientific">Ekhidna lutea</name>
    <dbReference type="NCBI Taxonomy" id="447679"/>
    <lineage>
        <taxon>Bacteria</taxon>
        <taxon>Pseudomonadati</taxon>
        <taxon>Bacteroidota</taxon>
        <taxon>Cytophagia</taxon>
        <taxon>Cytophagales</taxon>
        <taxon>Reichenbachiellaceae</taxon>
        <taxon>Ekhidna</taxon>
    </lineage>
</organism>
<keyword evidence="1" id="KW-0812">Transmembrane</keyword>
<keyword evidence="1" id="KW-1133">Transmembrane helix</keyword>
<feature type="transmembrane region" description="Helical" evidence="1">
    <location>
        <begin position="195"/>
        <end position="214"/>
    </location>
</feature>
<feature type="domain" description="Chemotaxis methyl-accepting receptor HlyB-like 4HB MCP" evidence="2">
    <location>
        <begin position="34"/>
        <end position="188"/>
    </location>
</feature>
<dbReference type="AlphaFoldDB" id="A0A239KJV0"/>
<dbReference type="InterPro" id="IPR024478">
    <property type="entry name" value="HlyB_4HB_MCP"/>
</dbReference>
<dbReference type="OrthoDB" id="1438991at2"/>
<evidence type="ECO:0000256" key="1">
    <source>
        <dbReference type="SAM" id="Phobius"/>
    </source>
</evidence>
<keyword evidence="1" id="KW-0472">Membrane</keyword>
<feature type="transmembrane region" description="Helical" evidence="1">
    <location>
        <begin position="31"/>
        <end position="48"/>
    </location>
</feature>
<gene>
    <name evidence="3" type="ORF">SAMN05421640_2659</name>
</gene>
<proteinExistence type="predicted"/>
<dbReference type="Proteomes" id="UP000198393">
    <property type="component" value="Unassembled WGS sequence"/>
</dbReference>
<evidence type="ECO:0000259" key="2">
    <source>
        <dbReference type="Pfam" id="PF12729"/>
    </source>
</evidence>
<evidence type="ECO:0000313" key="3">
    <source>
        <dbReference type="EMBL" id="SNT17444.1"/>
    </source>
</evidence>
<dbReference type="EMBL" id="FZPD01000004">
    <property type="protein sequence ID" value="SNT17444.1"/>
    <property type="molecule type" value="Genomic_DNA"/>
</dbReference>
<sequence length="229" mass="26308">MDKRKKIGIGIKLNTTVMKWKEILTKKRNEALILFSILLMIAMIGYMHKTHLSDMEDAVTSIYEDRLVAKDYVFGLSKTINTKKLALNSSDELVEEVVIANHTIDQLLVSFENTKLTSEESALFLKLKDEIDLSFEFESQIIHNPMLTQRDMVIQQLNNQYDLILADLEDLSEIQLYEGKRLLESSNKVMASNRITSRLEIALLIVVVLVFLMATSSPKVLIQKDFWHS</sequence>
<reference evidence="3 4" key="1">
    <citation type="submission" date="2017-06" db="EMBL/GenBank/DDBJ databases">
        <authorList>
            <person name="Kim H.J."/>
            <person name="Triplett B.A."/>
        </authorList>
    </citation>
    <scope>NUCLEOTIDE SEQUENCE [LARGE SCALE GENOMIC DNA]</scope>
    <source>
        <strain evidence="3 4">DSM 19307</strain>
    </source>
</reference>
<name>A0A239KJV0_EKHLU</name>
<evidence type="ECO:0000313" key="4">
    <source>
        <dbReference type="Proteomes" id="UP000198393"/>
    </source>
</evidence>
<dbReference type="Pfam" id="PF12729">
    <property type="entry name" value="4HB_MCP_1"/>
    <property type="match status" value="1"/>
</dbReference>
<accession>A0A239KJV0</accession>
<keyword evidence="4" id="KW-1185">Reference proteome</keyword>